<sequence length="719" mass="80002">MTMTTQTSFNSTPILLQPPNITSSSLTMMDDHTNQHTTTEQDILANMYYVSSSTYGSQYSLQQNDGDDDDDEDMIMPVPQHLDSEQINYEFPLRSHLKALAYLDQLQEEYSFFDETSFTSLTNDSSSSSSSTSFLSGYFDHHQQENTSITTPLDNINYSTFFSTLTDEKEDDLDLTRIHHHHMLTQHHHQQQTFHQTSSSSYNNQSHHGIQEGERSASSLDTTSASVVVDDNRLSPLQLPAQAAHLLQREQSYESTSTITKNAMVAPQSFLATPAYKTNNVDPSAFVQPSSIHAHSRLNSLESVDLPIIISETEPIQEQDNDDGSSLTSDDLYPPQRVVIIRLNKRNKQFDRRCPTSLTHLASDEGYDDEDQDGGKLGGHGCEIESASVFLPLDELDDDEEDYDNLVAPPPAPRSVTGGGLWTNIQQQQQWTQRIEQLERQVDEERAMRQAFEKAMEDMTVLMDQQQKVLYDRLEQEINMRQAYEHKMQQTLAHVEPLECRLEKETASRIQLEETMVHVLDQLELLHSQHHQHVNDDTILHNRMQKKLDKALDGISELSTATTPAPPTSATPSHQKNAISTNPSKHHASASSVSSVTNTTMSSRTTTDRMKPAARSNATSFNHAAGAAAASGTTANTNPPRSRTTVTASSAASTTTNKPKNSIMPASASVSRRSKFPNNKNNNKSISRSTKTPTVKNGGGGNGSGPDSHSSSRRLVFHR</sequence>
<dbReference type="STRING" id="90262.A0A1X2IP09"/>
<feature type="compositionally biased region" description="Low complexity" evidence="2">
    <location>
        <begin position="617"/>
        <end position="656"/>
    </location>
</feature>
<comment type="caution">
    <text evidence="3">The sequence shown here is derived from an EMBL/GenBank/DDBJ whole genome shotgun (WGS) entry which is preliminary data.</text>
</comment>
<feature type="coiled-coil region" evidence="1">
    <location>
        <begin position="428"/>
        <end position="455"/>
    </location>
</feature>
<name>A0A1X2IP09_9FUNG</name>
<gene>
    <name evidence="3" type="ORF">BCR42DRAFT_410418</name>
</gene>
<feature type="compositionally biased region" description="Low complexity" evidence="2">
    <location>
        <begin position="191"/>
        <end position="201"/>
    </location>
</feature>
<organism evidence="3 4">
    <name type="scientific">Absidia repens</name>
    <dbReference type="NCBI Taxonomy" id="90262"/>
    <lineage>
        <taxon>Eukaryota</taxon>
        <taxon>Fungi</taxon>
        <taxon>Fungi incertae sedis</taxon>
        <taxon>Mucoromycota</taxon>
        <taxon>Mucoromycotina</taxon>
        <taxon>Mucoromycetes</taxon>
        <taxon>Mucorales</taxon>
        <taxon>Cunninghamellaceae</taxon>
        <taxon>Absidia</taxon>
    </lineage>
</organism>
<evidence type="ECO:0000256" key="2">
    <source>
        <dbReference type="SAM" id="MobiDB-lite"/>
    </source>
</evidence>
<evidence type="ECO:0000313" key="3">
    <source>
        <dbReference type="EMBL" id="ORZ19742.1"/>
    </source>
</evidence>
<dbReference type="OrthoDB" id="2385347at2759"/>
<reference evidence="3 4" key="1">
    <citation type="submission" date="2016-07" db="EMBL/GenBank/DDBJ databases">
        <title>Pervasive Adenine N6-methylation of Active Genes in Fungi.</title>
        <authorList>
            <consortium name="DOE Joint Genome Institute"/>
            <person name="Mondo S.J."/>
            <person name="Dannebaum R.O."/>
            <person name="Kuo R.C."/>
            <person name="Labutti K."/>
            <person name="Haridas S."/>
            <person name="Kuo A."/>
            <person name="Salamov A."/>
            <person name="Ahrendt S.R."/>
            <person name="Lipzen A."/>
            <person name="Sullivan W."/>
            <person name="Andreopoulos W.B."/>
            <person name="Clum A."/>
            <person name="Lindquist E."/>
            <person name="Daum C."/>
            <person name="Ramamoorthy G.K."/>
            <person name="Gryganskyi A."/>
            <person name="Culley D."/>
            <person name="Magnuson J.K."/>
            <person name="James T.Y."/>
            <person name="O'Malley M.A."/>
            <person name="Stajich J.E."/>
            <person name="Spatafora J.W."/>
            <person name="Visel A."/>
            <person name="Grigoriev I.V."/>
        </authorList>
    </citation>
    <scope>NUCLEOTIDE SEQUENCE [LARGE SCALE GENOMIC DNA]</scope>
    <source>
        <strain evidence="3 4">NRRL 1336</strain>
    </source>
</reference>
<feature type="region of interest" description="Disordered" evidence="2">
    <location>
        <begin position="360"/>
        <end position="381"/>
    </location>
</feature>
<feature type="compositionally biased region" description="Low complexity" evidence="2">
    <location>
        <begin position="676"/>
        <end position="689"/>
    </location>
</feature>
<accession>A0A1X2IP09</accession>
<feature type="region of interest" description="Disordered" evidence="2">
    <location>
        <begin position="1"/>
        <end position="25"/>
    </location>
</feature>
<feature type="compositionally biased region" description="Polar residues" evidence="2">
    <location>
        <begin position="574"/>
        <end position="583"/>
    </location>
</feature>
<feature type="compositionally biased region" description="Low complexity" evidence="2">
    <location>
        <begin position="589"/>
        <end position="605"/>
    </location>
</feature>
<dbReference type="EMBL" id="MCGE01000007">
    <property type="protein sequence ID" value="ORZ19742.1"/>
    <property type="molecule type" value="Genomic_DNA"/>
</dbReference>
<dbReference type="Proteomes" id="UP000193560">
    <property type="component" value="Unassembled WGS sequence"/>
</dbReference>
<evidence type="ECO:0000313" key="4">
    <source>
        <dbReference type="Proteomes" id="UP000193560"/>
    </source>
</evidence>
<proteinExistence type="predicted"/>
<protein>
    <submittedName>
        <fullName evidence="3">Uncharacterized protein</fullName>
    </submittedName>
</protein>
<feature type="region of interest" description="Disordered" evidence="2">
    <location>
        <begin position="558"/>
        <end position="719"/>
    </location>
</feature>
<feature type="region of interest" description="Disordered" evidence="2">
    <location>
        <begin position="183"/>
        <end position="223"/>
    </location>
</feature>
<keyword evidence="4" id="KW-1185">Reference proteome</keyword>
<evidence type="ECO:0000256" key="1">
    <source>
        <dbReference type="SAM" id="Coils"/>
    </source>
</evidence>
<keyword evidence="1" id="KW-0175">Coiled coil</keyword>
<dbReference type="AlphaFoldDB" id="A0A1X2IP09"/>